<keyword evidence="1" id="KW-1185">Reference proteome</keyword>
<proteinExistence type="predicted"/>
<dbReference type="Proteomes" id="UP000095280">
    <property type="component" value="Unplaced"/>
</dbReference>
<evidence type="ECO:0000313" key="1">
    <source>
        <dbReference type="Proteomes" id="UP000095280"/>
    </source>
</evidence>
<sequence>LGYAGGGKAPVYMASESHYCLEFVRNITAPLYSSIGWANKTSHLDKPIALNLACSAGNTDCLAEAKLRFDSWRLNGSSLTACHQLGAAADCVHLRAAESDTRRCGTSCGSATWPDDSAAERERLLRALAMSRQCLAGEPPAGLLAGPRDWCAARTSSPSSATLEPTQCSGDSSGTGAACTGTSFSRLAAAILSPRSFGPEDRRLGAMVPGFARQFNDEFHWPRPSAARNANARRLLGGPARPQPEPQSHWRREQCQVKLRAEQQCQVKLRAEQCQVKLRASSARLQLKALRAVLRSRGAVSRQIVSRAAEAAALTGSDEASLAGSNTVWDGVFTSLSPTDNRRGVRLAAVRPAAGARPLPMRGERAAQPAPLQAGDLRLEASDSELEELAAAYPEKIGSAWVSAGWRASLYRARGQEDAAFAQLQPT</sequence>
<accession>A0A1I8JRX7</accession>
<dbReference type="WBParaSite" id="snap_masked-unitig_39165-processed-gene-0.0-mRNA-1">
    <property type="protein sequence ID" value="snap_masked-unitig_39165-processed-gene-0.0-mRNA-1"/>
    <property type="gene ID" value="snap_masked-unitig_39165-processed-gene-0.0"/>
</dbReference>
<reference evidence="2" key="1">
    <citation type="submission" date="2016-11" db="UniProtKB">
        <authorList>
            <consortium name="WormBaseParasite"/>
        </authorList>
    </citation>
    <scope>IDENTIFICATION</scope>
</reference>
<name>A0A1I8JRX7_9PLAT</name>
<evidence type="ECO:0000313" key="2">
    <source>
        <dbReference type="WBParaSite" id="snap_masked-unitig_39165-processed-gene-0.0-mRNA-1"/>
    </source>
</evidence>
<dbReference type="AlphaFoldDB" id="A0A1I8JRX7"/>
<organism evidence="1 2">
    <name type="scientific">Macrostomum lignano</name>
    <dbReference type="NCBI Taxonomy" id="282301"/>
    <lineage>
        <taxon>Eukaryota</taxon>
        <taxon>Metazoa</taxon>
        <taxon>Spiralia</taxon>
        <taxon>Lophotrochozoa</taxon>
        <taxon>Platyhelminthes</taxon>
        <taxon>Rhabditophora</taxon>
        <taxon>Macrostomorpha</taxon>
        <taxon>Macrostomida</taxon>
        <taxon>Macrostomidae</taxon>
        <taxon>Macrostomum</taxon>
    </lineage>
</organism>
<protein>
    <submittedName>
        <fullName evidence="2">ANK_REP_REGION domain-containing protein</fullName>
    </submittedName>
</protein>
<dbReference type="Gene3D" id="1.25.50.20">
    <property type="match status" value="1"/>
</dbReference>